<proteinExistence type="predicted"/>
<feature type="transmembrane region" description="Helical" evidence="1">
    <location>
        <begin position="40"/>
        <end position="62"/>
    </location>
</feature>
<feature type="transmembrane region" description="Helical" evidence="1">
    <location>
        <begin position="263"/>
        <end position="285"/>
    </location>
</feature>
<protein>
    <recommendedName>
        <fullName evidence="4">Membrane protein YkvI</fullName>
    </recommendedName>
</protein>
<dbReference type="Proteomes" id="UP000595053">
    <property type="component" value="Chromosome"/>
</dbReference>
<dbReference type="AlphaFoldDB" id="A0A7M1QVL7"/>
<feature type="transmembrane region" description="Helical" evidence="1">
    <location>
        <begin position="297"/>
        <end position="317"/>
    </location>
</feature>
<feature type="transmembrane region" description="Helical" evidence="1">
    <location>
        <begin position="218"/>
        <end position="243"/>
    </location>
</feature>
<keyword evidence="1" id="KW-0812">Transmembrane</keyword>
<evidence type="ECO:0000313" key="3">
    <source>
        <dbReference type="Proteomes" id="UP000595053"/>
    </source>
</evidence>
<evidence type="ECO:0000256" key="1">
    <source>
        <dbReference type="SAM" id="Phobius"/>
    </source>
</evidence>
<feature type="transmembrane region" description="Helical" evidence="1">
    <location>
        <begin position="115"/>
        <end position="134"/>
    </location>
</feature>
<feature type="transmembrane region" description="Helical" evidence="1">
    <location>
        <begin position="181"/>
        <end position="206"/>
    </location>
</feature>
<sequence>MLKRVLVIALAFIGVVVGAGFASGQEVLQYFVAHGPNGVIAAFVTALLMAVVGAAAFQLGSYSQAKDHSTVFNRIAHPIAARLLDAFIVFTLFCIGFVMIAGAGSNLQQQFGLPIWAGSVLMCALVATTGLLDVNKVTRIIGAITPFMIVIIFVGSAYALINPDGTIAEMQVYAEAVKPAISNWALSAVNYVAFGFAVGASMMIVMGGGLYDPKAAGIGGLVGGVMFGGLVILSTLALFVKLPSVADAPMPMLALVNTMSPEAGTFMAVVIYGMIYNTAIGMYYALAKRVDGFREGWFRPALFLSVAAGFALSFVGFEALVGTLYPAIGFVGIALTILILWGWFTTRIKISEEATRRARILRLFRRRWQRGVPYTRAHHRQLREEIAASNLDNHEVVVALRDHVVPAIEADPAADLEPSLVEHYGYNEGGFANDVVDFRHPADFEEPLVDDAVARPEDKQD</sequence>
<evidence type="ECO:0008006" key="4">
    <source>
        <dbReference type="Google" id="ProtNLM"/>
    </source>
</evidence>
<keyword evidence="3" id="KW-1185">Reference proteome</keyword>
<feature type="transmembrane region" description="Helical" evidence="1">
    <location>
        <begin position="83"/>
        <end position="103"/>
    </location>
</feature>
<keyword evidence="1" id="KW-0472">Membrane</keyword>
<gene>
    <name evidence="2" type="ORF">INS88_01165</name>
</gene>
<dbReference type="PANTHER" id="PTHR37814:SF1">
    <property type="entry name" value="MEMBRANE PROTEIN"/>
    <property type="match status" value="1"/>
</dbReference>
<reference evidence="2 3" key="1">
    <citation type="submission" date="2020-10" db="EMBL/GenBank/DDBJ databases">
        <title>Trueperella pecoris sp. nov. isolated from bovine and porcine specimens.</title>
        <authorList>
            <person name="Schoenecker L."/>
            <person name="Schnydrig P."/>
            <person name="Brodard I."/>
            <person name="Thomann A."/>
            <person name="Hemphill A."/>
            <person name="Rodriguez-Campos S."/>
            <person name="Perreten V."/>
            <person name="Jores J."/>
            <person name="Kittl S."/>
        </authorList>
    </citation>
    <scope>NUCLEOTIDE SEQUENCE [LARGE SCALE GENOMIC DNA]</scope>
    <source>
        <strain evidence="2 3">15A0121</strain>
    </source>
</reference>
<organism evidence="2 3">
    <name type="scientific">Trueperella pecoris</name>
    <dbReference type="NCBI Taxonomy" id="2733571"/>
    <lineage>
        <taxon>Bacteria</taxon>
        <taxon>Bacillati</taxon>
        <taxon>Actinomycetota</taxon>
        <taxon>Actinomycetes</taxon>
        <taxon>Actinomycetales</taxon>
        <taxon>Actinomycetaceae</taxon>
        <taxon>Trueperella</taxon>
    </lineage>
</organism>
<accession>A0A7M1QVL7</accession>
<feature type="transmembrane region" description="Helical" evidence="1">
    <location>
        <begin position="323"/>
        <end position="344"/>
    </location>
</feature>
<dbReference type="InterPro" id="IPR038728">
    <property type="entry name" value="YkvI-like"/>
</dbReference>
<dbReference type="PANTHER" id="PTHR37814">
    <property type="entry name" value="CONSERVED MEMBRANE PROTEIN"/>
    <property type="match status" value="1"/>
</dbReference>
<name>A0A7M1QVL7_9ACTO</name>
<keyword evidence="1" id="KW-1133">Transmembrane helix</keyword>
<dbReference type="RefSeq" id="WP_197551329.1">
    <property type="nucleotide sequence ID" value="NZ_CP063213.1"/>
</dbReference>
<feature type="transmembrane region" description="Helical" evidence="1">
    <location>
        <begin position="141"/>
        <end position="161"/>
    </location>
</feature>
<evidence type="ECO:0000313" key="2">
    <source>
        <dbReference type="EMBL" id="QOR45873.1"/>
    </source>
</evidence>
<dbReference type="EMBL" id="CP063213">
    <property type="protein sequence ID" value="QOR45873.1"/>
    <property type="molecule type" value="Genomic_DNA"/>
</dbReference>